<dbReference type="Proteomes" id="UP000004348">
    <property type="component" value="Chromosome"/>
</dbReference>
<name>F3KJ86_9ARCH</name>
<protein>
    <recommendedName>
        <fullName evidence="2">RiboL-PSP-HEPN domain-containing protein</fullName>
    </recommendedName>
</protein>
<dbReference type="AlphaFoldDB" id="F3KJ86"/>
<dbReference type="STRING" id="886738.Nlim_0544"/>
<dbReference type="HOGENOM" id="CLU_1465151_0_0_2"/>
<proteinExistence type="predicted"/>
<dbReference type="PATRIC" id="fig|886738.10.peg.612"/>
<sequence length="189" mass="22211">MIVSDFLQEIKKQKKISNQVRLYVINKNKHYFLNDGVLKNGFNSKLTIMKNRDSVLSAFSKMAFLFDEIICLRIVSYSNQKDNKELLYLLNLVPINRKIRAFLDWGVFSPEYTRNMSRLFEVRNDTVHCVSLDEVRYNPKTPISLSSVDGFKKFKTDMCKAWDDLLKIYLNQQANIDWIALSKEVKIKP</sequence>
<organism evidence="1">
    <name type="scientific">Candidatus Nitrosarchaeum limnium SFB1</name>
    <dbReference type="NCBI Taxonomy" id="886738"/>
    <lineage>
        <taxon>Archaea</taxon>
        <taxon>Nitrososphaerota</taxon>
        <taxon>Nitrososphaeria</taxon>
        <taxon>Nitrosopumilales</taxon>
        <taxon>Nitrosopumilaceae</taxon>
        <taxon>Nitrosarchaeum</taxon>
    </lineage>
</organism>
<evidence type="ECO:0008006" key="2">
    <source>
        <dbReference type="Google" id="ProtNLM"/>
    </source>
</evidence>
<comment type="caution">
    <text evidence="1">The sequence shown here is derived from an EMBL/GenBank/DDBJ whole genome shotgun (WGS) entry which is preliminary data.</text>
</comment>
<evidence type="ECO:0000313" key="1">
    <source>
        <dbReference type="EMBL" id="EGG42363.1"/>
    </source>
</evidence>
<reference evidence="1" key="1">
    <citation type="journal article" date="2011" name="PLoS ONE">
        <title>Genome of a low-salinity ammonia-oxidizing archaeon determined by single-cell and metagenomic analysis.</title>
        <authorList>
            <person name="Blainey P.C."/>
            <person name="Mosier A.C."/>
            <person name="Potanina A."/>
            <person name="Francis C.A."/>
            <person name="Quake S.R."/>
        </authorList>
    </citation>
    <scope>NUCLEOTIDE SEQUENCE [LARGE SCALE GENOMIC DNA]</scope>
    <source>
        <strain evidence="1">SFB1</strain>
    </source>
</reference>
<dbReference type="EMBL" id="AEGP01000029">
    <property type="protein sequence ID" value="EGG42363.1"/>
    <property type="molecule type" value="Genomic_DNA"/>
</dbReference>
<accession>F3KJ86</accession>
<gene>
    <name evidence="1" type="ORF">Nlim_0544</name>
</gene>